<dbReference type="EMBL" id="GGFL01013512">
    <property type="protein sequence ID" value="MBW77690.1"/>
    <property type="molecule type" value="Transcribed_RNA"/>
</dbReference>
<keyword evidence="1" id="KW-0732">Signal</keyword>
<feature type="signal peptide" evidence="1">
    <location>
        <begin position="1"/>
        <end position="16"/>
    </location>
</feature>
<proteinExistence type="predicted"/>
<sequence length="76" mass="8148">MPVLLAGVAVVAAVAAMVVVATSSIRDGSSTVHPARSRSNRLSYPRDEVRVVQEAHVDTHRWFRCIRTPGNAAPAI</sequence>
<reference evidence="2" key="1">
    <citation type="submission" date="2018-01" db="EMBL/GenBank/DDBJ databases">
        <title>An insight into the sialome of Amazonian anophelines.</title>
        <authorList>
            <person name="Ribeiro J.M."/>
            <person name="Scarpassa V."/>
            <person name="Calvo E."/>
        </authorList>
    </citation>
    <scope>NUCLEOTIDE SEQUENCE</scope>
</reference>
<name>A0A2M4DJF8_ANODA</name>
<dbReference type="AlphaFoldDB" id="A0A2M4DJF8"/>
<evidence type="ECO:0000313" key="2">
    <source>
        <dbReference type="EMBL" id="MBW77690.1"/>
    </source>
</evidence>
<accession>A0A2M4DJF8</accession>
<evidence type="ECO:0000256" key="1">
    <source>
        <dbReference type="SAM" id="SignalP"/>
    </source>
</evidence>
<protein>
    <submittedName>
        <fullName evidence="2">Putative secreted protein</fullName>
    </submittedName>
</protein>
<organism evidence="2">
    <name type="scientific">Anopheles darlingi</name>
    <name type="common">Mosquito</name>
    <dbReference type="NCBI Taxonomy" id="43151"/>
    <lineage>
        <taxon>Eukaryota</taxon>
        <taxon>Metazoa</taxon>
        <taxon>Ecdysozoa</taxon>
        <taxon>Arthropoda</taxon>
        <taxon>Hexapoda</taxon>
        <taxon>Insecta</taxon>
        <taxon>Pterygota</taxon>
        <taxon>Neoptera</taxon>
        <taxon>Endopterygota</taxon>
        <taxon>Diptera</taxon>
        <taxon>Nematocera</taxon>
        <taxon>Culicoidea</taxon>
        <taxon>Culicidae</taxon>
        <taxon>Anophelinae</taxon>
        <taxon>Anopheles</taxon>
    </lineage>
</organism>
<feature type="chain" id="PRO_5014992847" evidence="1">
    <location>
        <begin position="17"/>
        <end position="76"/>
    </location>
</feature>